<dbReference type="FunFam" id="3.30.70.330:FF:000053">
    <property type="entry name" value="Serine/arginine-rich splicing factor 1"/>
    <property type="match status" value="1"/>
</dbReference>
<dbReference type="GO" id="GO:0008380">
    <property type="term" value="P:RNA splicing"/>
    <property type="evidence" value="ECO:0007669"/>
    <property type="project" value="UniProtKB-KW"/>
</dbReference>
<feature type="region of interest" description="Disordered" evidence="9">
    <location>
        <begin position="210"/>
        <end position="272"/>
    </location>
</feature>
<evidence type="ECO:0000313" key="12">
    <source>
        <dbReference type="WBParaSite" id="PgB21_g042_t05"/>
    </source>
</evidence>
<dbReference type="GO" id="GO:0006397">
    <property type="term" value="P:mRNA processing"/>
    <property type="evidence" value="ECO:0007669"/>
    <property type="project" value="UniProtKB-KW"/>
</dbReference>
<feature type="domain" description="RRM" evidence="10">
    <location>
        <begin position="140"/>
        <end position="216"/>
    </location>
</feature>
<comment type="similarity">
    <text evidence="2">Belongs to the splicing factor SR family.</text>
</comment>
<feature type="compositionally biased region" description="Basic and acidic residues" evidence="9">
    <location>
        <begin position="263"/>
        <end position="272"/>
    </location>
</feature>
<dbReference type="SUPFAM" id="SSF54928">
    <property type="entry name" value="RNA-binding domain, RBD"/>
    <property type="match status" value="1"/>
</dbReference>
<keyword evidence="3" id="KW-0507">mRNA processing</keyword>
<evidence type="ECO:0000256" key="5">
    <source>
        <dbReference type="ARBA" id="ARBA00022884"/>
    </source>
</evidence>
<proteinExistence type="inferred from homology"/>
<evidence type="ECO:0000256" key="2">
    <source>
        <dbReference type="ARBA" id="ARBA00010269"/>
    </source>
</evidence>
<dbReference type="Proteomes" id="UP000887569">
    <property type="component" value="Unplaced"/>
</dbReference>
<feature type="compositionally biased region" description="Basic residues" evidence="9">
    <location>
        <begin position="218"/>
        <end position="238"/>
    </location>
</feature>
<evidence type="ECO:0000256" key="1">
    <source>
        <dbReference type="ARBA" id="ARBA00004123"/>
    </source>
</evidence>
<dbReference type="GO" id="GO:0005634">
    <property type="term" value="C:nucleus"/>
    <property type="evidence" value="ECO:0007669"/>
    <property type="project" value="UniProtKB-SubCell"/>
</dbReference>
<dbReference type="SMART" id="SM00360">
    <property type="entry name" value="RRM"/>
    <property type="match status" value="2"/>
</dbReference>
<organism evidence="11 13">
    <name type="scientific">Parascaris univalens</name>
    <name type="common">Nematode worm</name>
    <dbReference type="NCBI Taxonomy" id="6257"/>
    <lineage>
        <taxon>Eukaryota</taxon>
        <taxon>Metazoa</taxon>
        <taxon>Ecdysozoa</taxon>
        <taxon>Nematoda</taxon>
        <taxon>Chromadorea</taxon>
        <taxon>Rhabditida</taxon>
        <taxon>Spirurina</taxon>
        <taxon>Ascaridomorpha</taxon>
        <taxon>Ascaridoidea</taxon>
        <taxon>Ascarididae</taxon>
        <taxon>Parascaris</taxon>
    </lineage>
</organism>
<dbReference type="InterPro" id="IPR050374">
    <property type="entry name" value="RRT5_SRSF_SR"/>
</dbReference>
<dbReference type="InterPro" id="IPR035979">
    <property type="entry name" value="RBD_domain_sf"/>
</dbReference>
<dbReference type="InterPro" id="IPR000504">
    <property type="entry name" value="RRM_dom"/>
</dbReference>
<feature type="region of interest" description="Disordered" evidence="9">
    <location>
        <begin position="113"/>
        <end position="138"/>
    </location>
</feature>
<dbReference type="Gene3D" id="3.30.70.330">
    <property type="match status" value="2"/>
</dbReference>
<dbReference type="GO" id="GO:0003729">
    <property type="term" value="F:mRNA binding"/>
    <property type="evidence" value="ECO:0007669"/>
    <property type="project" value="TreeGrafter"/>
</dbReference>
<evidence type="ECO:0000313" key="13">
    <source>
        <dbReference type="WBParaSite" id="PgB21_g042_t06"/>
    </source>
</evidence>
<dbReference type="PANTHER" id="PTHR23003:SF62">
    <property type="entry name" value="SERINE_ARGININE (SR)-TYPE SHUTTLING MRNA BINDING PROTEIN NPL3"/>
    <property type="match status" value="1"/>
</dbReference>
<dbReference type="InterPro" id="IPR012677">
    <property type="entry name" value="Nucleotide-bd_a/b_plait_sf"/>
</dbReference>
<dbReference type="Pfam" id="PF00076">
    <property type="entry name" value="RRM_1"/>
    <property type="match status" value="2"/>
</dbReference>
<evidence type="ECO:0000256" key="8">
    <source>
        <dbReference type="PROSITE-ProRule" id="PRU00176"/>
    </source>
</evidence>
<evidence type="ECO:0000256" key="7">
    <source>
        <dbReference type="ARBA" id="ARBA00023242"/>
    </source>
</evidence>
<dbReference type="PROSITE" id="PS50102">
    <property type="entry name" value="RRM"/>
    <property type="match status" value="2"/>
</dbReference>
<evidence type="ECO:0000256" key="4">
    <source>
        <dbReference type="ARBA" id="ARBA00022737"/>
    </source>
</evidence>
<keyword evidence="5 8" id="KW-0694">RNA-binding</keyword>
<sequence length="272" mass="31046">MVFATYIYVCCSSFRWVQFSSTRASSRTMGSRRDCRIFIGNLPQDVTQRDLEDIFEKYGHICYTDIKFTRGVPFAFIEFDDPRDARDAVRGRDGYSFDGCRLRVELTRGVGPRGPGGRPLYAAEQMSPRRRAPPPRRSGYRVVISGLPASGSWQDLKDHMREAGDICYADISKDGTGVVEYISYDDMKYAVRRLDGTKFKSHEGEASYIRVREASSRSRSRSRHRSVSRSHSRSRSPRVSRDSPRYNATRSASRSRSMSASPKRRDSRSASR</sequence>
<reference evidence="12 13" key="1">
    <citation type="submission" date="2022-11" db="UniProtKB">
        <authorList>
            <consortium name="WormBaseParasite"/>
        </authorList>
    </citation>
    <scope>IDENTIFICATION</scope>
</reference>
<evidence type="ECO:0000256" key="3">
    <source>
        <dbReference type="ARBA" id="ARBA00022664"/>
    </source>
</evidence>
<dbReference type="AlphaFoldDB" id="A0A914ZWB6"/>
<protein>
    <submittedName>
        <fullName evidence="12 13">RRM domain-containing protein</fullName>
    </submittedName>
</protein>
<evidence type="ECO:0000259" key="10">
    <source>
        <dbReference type="PROSITE" id="PS50102"/>
    </source>
</evidence>
<dbReference type="PANTHER" id="PTHR23003">
    <property type="entry name" value="RNA RECOGNITION MOTIF RRM DOMAIN CONTAINING PROTEIN"/>
    <property type="match status" value="1"/>
</dbReference>
<feature type="compositionally biased region" description="Low complexity" evidence="9">
    <location>
        <begin position="245"/>
        <end position="261"/>
    </location>
</feature>
<accession>A0A914ZWB6</accession>
<keyword evidence="4" id="KW-0677">Repeat</keyword>
<dbReference type="WBParaSite" id="PgB21_g042_t05">
    <property type="protein sequence ID" value="PgB21_g042_t05"/>
    <property type="gene ID" value="PgB21_g042"/>
</dbReference>
<keyword evidence="11" id="KW-1185">Reference proteome</keyword>
<evidence type="ECO:0000313" key="11">
    <source>
        <dbReference type="Proteomes" id="UP000887569"/>
    </source>
</evidence>
<dbReference type="GO" id="GO:0005737">
    <property type="term" value="C:cytoplasm"/>
    <property type="evidence" value="ECO:0007669"/>
    <property type="project" value="TreeGrafter"/>
</dbReference>
<dbReference type="CDD" id="cd12338">
    <property type="entry name" value="RRM1_SRSF1_like"/>
    <property type="match status" value="1"/>
</dbReference>
<keyword evidence="6" id="KW-0508">mRNA splicing</keyword>
<name>A0A914ZWB6_PARUN</name>
<dbReference type="WBParaSite" id="PgB21_g042_t06">
    <property type="protein sequence ID" value="PgB21_g042_t06"/>
    <property type="gene ID" value="PgB21_g042"/>
</dbReference>
<feature type="domain" description="RRM" evidence="10">
    <location>
        <begin position="35"/>
        <end position="109"/>
    </location>
</feature>
<comment type="subcellular location">
    <subcellularLocation>
        <location evidence="1">Nucleus</location>
    </subcellularLocation>
</comment>
<evidence type="ECO:0000256" key="6">
    <source>
        <dbReference type="ARBA" id="ARBA00023187"/>
    </source>
</evidence>
<keyword evidence="7" id="KW-0539">Nucleus</keyword>
<evidence type="ECO:0000256" key="9">
    <source>
        <dbReference type="SAM" id="MobiDB-lite"/>
    </source>
</evidence>